<dbReference type="SUPFAM" id="SSF49764">
    <property type="entry name" value="HSP20-like chaperones"/>
    <property type="match status" value="1"/>
</dbReference>
<dbReference type="AlphaFoldDB" id="A0A0S7BNW8"/>
<organism evidence="4">
    <name type="scientific">Longilinea arvoryzae</name>
    <dbReference type="NCBI Taxonomy" id="360412"/>
    <lineage>
        <taxon>Bacteria</taxon>
        <taxon>Bacillati</taxon>
        <taxon>Chloroflexota</taxon>
        <taxon>Anaerolineae</taxon>
        <taxon>Anaerolineales</taxon>
        <taxon>Anaerolineaceae</taxon>
        <taxon>Longilinea</taxon>
    </lineage>
</organism>
<proteinExistence type="inferred from homology"/>
<name>A0A0S7BNW8_9CHLR</name>
<gene>
    <name evidence="4" type="ORF">LARV_03254</name>
</gene>
<dbReference type="STRING" id="360412.LARV_03254"/>
<dbReference type="Gene3D" id="2.60.40.790">
    <property type="match status" value="1"/>
</dbReference>
<evidence type="ECO:0000259" key="3">
    <source>
        <dbReference type="PROSITE" id="PS01031"/>
    </source>
</evidence>
<dbReference type="CDD" id="cd06464">
    <property type="entry name" value="ACD_sHsps-like"/>
    <property type="match status" value="1"/>
</dbReference>
<keyword evidence="5" id="KW-1185">Reference proteome</keyword>
<dbReference type="RefSeq" id="WP_075074647.1">
    <property type="nucleotide sequence ID" value="NZ_DF967972.1"/>
</dbReference>
<dbReference type="InterPro" id="IPR008978">
    <property type="entry name" value="HSP20-like_chaperone"/>
</dbReference>
<feature type="domain" description="SHSP" evidence="3">
    <location>
        <begin position="28"/>
        <end position="138"/>
    </location>
</feature>
<dbReference type="PROSITE" id="PS01031">
    <property type="entry name" value="SHSP"/>
    <property type="match status" value="1"/>
</dbReference>
<protein>
    <submittedName>
        <fullName evidence="4">Molecular chaperone</fullName>
    </submittedName>
</protein>
<dbReference type="Pfam" id="PF00011">
    <property type="entry name" value="HSP20"/>
    <property type="match status" value="1"/>
</dbReference>
<dbReference type="Proteomes" id="UP000055060">
    <property type="component" value="Unassembled WGS sequence"/>
</dbReference>
<comment type="similarity">
    <text evidence="1 2">Belongs to the small heat shock protein (HSP20) family.</text>
</comment>
<dbReference type="InterPro" id="IPR002068">
    <property type="entry name" value="A-crystallin/Hsp20_dom"/>
</dbReference>
<evidence type="ECO:0000256" key="2">
    <source>
        <dbReference type="RuleBase" id="RU003616"/>
    </source>
</evidence>
<dbReference type="InterPro" id="IPR031107">
    <property type="entry name" value="Small_HSP"/>
</dbReference>
<evidence type="ECO:0000256" key="1">
    <source>
        <dbReference type="PROSITE-ProRule" id="PRU00285"/>
    </source>
</evidence>
<reference evidence="4" key="1">
    <citation type="submission" date="2015-07" db="EMBL/GenBank/DDBJ databases">
        <title>Draft Genome Sequences of Anaerolinea thermolimosa IMO-1, Bellilinea caldifistulae GOMI-1, Leptolinea tardivitalis YMTK-2, Levilinea saccharolytica KIBI-1,Longilinea arvoryzae KOME-1, Previously Described as Members of the Anaerolineaceae (Chloroflexi).</title>
        <authorList>
            <person name="Sekiguchi Y."/>
            <person name="Ohashi A."/>
            <person name="Matsuura N."/>
            <person name="Tourlousse M.D."/>
        </authorList>
    </citation>
    <scope>NUCLEOTIDE SEQUENCE [LARGE SCALE GENOMIC DNA]</scope>
    <source>
        <strain evidence="4">KOME-1</strain>
    </source>
</reference>
<dbReference type="PANTHER" id="PTHR11527">
    <property type="entry name" value="HEAT-SHOCK PROTEIN 20 FAMILY MEMBER"/>
    <property type="match status" value="1"/>
</dbReference>
<evidence type="ECO:0000313" key="5">
    <source>
        <dbReference type="Proteomes" id="UP000055060"/>
    </source>
</evidence>
<sequence>MTMYVRNPMSEMLARRMAWNRAMEQWPDVEVRVALPLDVRSEGDDYILTALLPGVKGEDLNVQVINDTITIQGEFKSEDEKSEFLLNEIPTGRFYRELTLPAPPDTGKVEAHLENGVLTLRVPKAEEARPKSIKVVTK</sequence>
<dbReference type="EMBL" id="DF967972">
    <property type="protein sequence ID" value="GAP15466.1"/>
    <property type="molecule type" value="Genomic_DNA"/>
</dbReference>
<evidence type="ECO:0000313" key="4">
    <source>
        <dbReference type="EMBL" id="GAP15466.1"/>
    </source>
</evidence>
<accession>A0A0S7BNW8</accession>